<dbReference type="OrthoDB" id="8052063at2759"/>
<name>A0A7T8GP55_CALRO</name>
<protein>
    <submittedName>
        <fullName evidence="1">Uncharacterized protein</fullName>
    </submittedName>
</protein>
<dbReference type="AlphaFoldDB" id="A0A7T8GP55"/>
<feature type="non-terminal residue" evidence="1">
    <location>
        <position position="76"/>
    </location>
</feature>
<dbReference type="Gene3D" id="3.30.420.10">
    <property type="entry name" value="Ribonuclease H-like superfamily/Ribonuclease H"/>
    <property type="match status" value="1"/>
</dbReference>
<organism evidence="1 2">
    <name type="scientific">Caligus rogercresseyi</name>
    <name type="common">Sea louse</name>
    <dbReference type="NCBI Taxonomy" id="217165"/>
    <lineage>
        <taxon>Eukaryota</taxon>
        <taxon>Metazoa</taxon>
        <taxon>Ecdysozoa</taxon>
        <taxon>Arthropoda</taxon>
        <taxon>Crustacea</taxon>
        <taxon>Multicrustacea</taxon>
        <taxon>Hexanauplia</taxon>
        <taxon>Copepoda</taxon>
        <taxon>Siphonostomatoida</taxon>
        <taxon>Caligidae</taxon>
        <taxon>Caligus</taxon>
    </lineage>
</organism>
<dbReference type="InterPro" id="IPR036397">
    <property type="entry name" value="RNaseH_sf"/>
</dbReference>
<evidence type="ECO:0000313" key="2">
    <source>
        <dbReference type="Proteomes" id="UP000595437"/>
    </source>
</evidence>
<dbReference type="Proteomes" id="UP000595437">
    <property type="component" value="Chromosome 17"/>
</dbReference>
<dbReference type="GO" id="GO:0003676">
    <property type="term" value="F:nucleic acid binding"/>
    <property type="evidence" value="ECO:0007669"/>
    <property type="project" value="InterPro"/>
</dbReference>
<proteinExistence type="predicted"/>
<accession>A0A7T8GP55</accession>
<dbReference type="EMBL" id="CP045906">
    <property type="protein sequence ID" value="QQP34905.1"/>
    <property type="molecule type" value="Genomic_DNA"/>
</dbReference>
<sequence length="76" mass="8679">MFWSKEIWPPSSPDCKPLDYYVWGVLERESNKRAHNSVVSLKAFITVAVANMNRKHLVNACARFQSRLEAVIEADG</sequence>
<keyword evidence="2" id="KW-1185">Reference proteome</keyword>
<reference evidence="2" key="1">
    <citation type="submission" date="2021-01" db="EMBL/GenBank/DDBJ databases">
        <title>Caligus Genome Assembly.</title>
        <authorList>
            <person name="Gallardo-Escarate C."/>
        </authorList>
    </citation>
    <scope>NUCLEOTIDE SEQUENCE [LARGE SCALE GENOMIC DNA]</scope>
</reference>
<gene>
    <name evidence="1" type="ORF">FKW44_022953</name>
</gene>
<evidence type="ECO:0000313" key="1">
    <source>
        <dbReference type="EMBL" id="QQP34905.1"/>
    </source>
</evidence>